<dbReference type="EMBL" id="MU157867">
    <property type="protein sequence ID" value="KAF9526834.1"/>
    <property type="molecule type" value="Genomic_DNA"/>
</dbReference>
<keyword evidence="2" id="KW-1185">Reference proteome</keyword>
<organism evidence="1 2">
    <name type="scientific">Crepidotus variabilis</name>
    <dbReference type="NCBI Taxonomy" id="179855"/>
    <lineage>
        <taxon>Eukaryota</taxon>
        <taxon>Fungi</taxon>
        <taxon>Dikarya</taxon>
        <taxon>Basidiomycota</taxon>
        <taxon>Agaricomycotina</taxon>
        <taxon>Agaricomycetes</taxon>
        <taxon>Agaricomycetidae</taxon>
        <taxon>Agaricales</taxon>
        <taxon>Agaricineae</taxon>
        <taxon>Crepidotaceae</taxon>
        <taxon>Crepidotus</taxon>
    </lineage>
</organism>
<sequence length="157" mass="17313">MISNRIGKMISKIITNIWLNVILKSNSFSDRDPGTPVCPKRIRKTTGADALANMTTSIKNFTSTFSAAIGPAPSTVEPFSVQLEAAVAFATKHEKKWLSGRHLIRFIEFLRKDESAVTAYKGMQAIEAVQKLWVQTCLEDLGFIVANPSGDNGLFEH</sequence>
<evidence type="ECO:0000313" key="1">
    <source>
        <dbReference type="EMBL" id="KAF9526834.1"/>
    </source>
</evidence>
<dbReference type="AlphaFoldDB" id="A0A9P6JNP3"/>
<name>A0A9P6JNP3_9AGAR</name>
<proteinExistence type="predicted"/>
<gene>
    <name evidence="1" type="ORF">CPB83DRAFT_837132</name>
</gene>
<reference evidence="1" key="1">
    <citation type="submission" date="2020-11" db="EMBL/GenBank/DDBJ databases">
        <authorList>
            <consortium name="DOE Joint Genome Institute"/>
            <person name="Ahrendt S."/>
            <person name="Riley R."/>
            <person name="Andreopoulos W."/>
            <person name="Labutti K."/>
            <person name="Pangilinan J."/>
            <person name="Ruiz-Duenas F.J."/>
            <person name="Barrasa J.M."/>
            <person name="Sanchez-Garcia M."/>
            <person name="Camarero S."/>
            <person name="Miyauchi S."/>
            <person name="Serrano A."/>
            <person name="Linde D."/>
            <person name="Babiker R."/>
            <person name="Drula E."/>
            <person name="Ayuso-Fernandez I."/>
            <person name="Pacheco R."/>
            <person name="Padilla G."/>
            <person name="Ferreira P."/>
            <person name="Barriuso J."/>
            <person name="Kellner H."/>
            <person name="Castanera R."/>
            <person name="Alfaro M."/>
            <person name="Ramirez L."/>
            <person name="Pisabarro A.G."/>
            <person name="Kuo A."/>
            <person name="Tritt A."/>
            <person name="Lipzen A."/>
            <person name="He G."/>
            <person name="Yan M."/>
            <person name="Ng V."/>
            <person name="Cullen D."/>
            <person name="Martin F."/>
            <person name="Rosso M.-N."/>
            <person name="Henrissat B."/>
            <person name="Hibbett D."/>
            <person name="Martinez A.T."/>
            <person name="Grigoriev I.V."/>
        </authorList>
    </citation>
    <scope>NUCLEOTIDE SEQUENCE</scope>
    <source>
        <strain evidence="1">CBS 506.95</strain>
    </source>
</reference>
<protein>
    <submittedName>
        <fullName evidence="1">Uncharacterized protein</fullName>
    </submittedName>
</protein>
<dbReference type="OrthoDB" id="3186724at2759"/>
<accession>A0A9P6JNP3</accession>
<comment type="caution">
    <text evidence="1">The sequence shown here is derived from an EMBL/GenBank/DDBJ whole genome shotgun (WGS) entry which is preliminary data.</text>
</comment>
<evidence type="ECO:0000313" key="2">
    <source>
        <dbReference type="Proteomes" id="UP000807306"/>
    </source>
</evidence>
<dbReference type="Proteomes" id="UP000807306">
    <property type="component" value="Unassembled WGS sequence"/>
</dbReference>